<name>A0A370HQI6_9HYPH</name>
<dbReference type="RefSeq" id="WP_114769015.1">
    <property type="nucleotide sequence ID" value="NZ_QQBB01000002.1"/>
</dbReference>
<evidence type="ECO:0000313" key="5">
    <source>
        <dbReference type="Proteomes" id="UP000254925"/>
    </source>
</evidence>
<keyword evidence="1" id="KW-0547">Nucleotide-binding</keyword>
<dbReference type="PANTHER" id="PTHR16305:SF28">
    <property type="entry name" value="GUANYLATE CYCLASE DOMAIN-CONTAINING PROTEIN"/>
    <property type="match status" value="1"/>
</dbReference>
<comment type="caution">
    <text evidence="4">The sequence shown here is derived from an EMBL/GenBank/DDBJ whole genome shotgun (WGS) entry which is preliminary data.</text>
</comment>
<reference evidence="4 5" key="1">
    <citation type="submission" date="2018-07" db="EMBL/GenBank/DDBJ databases">
        <title>Genomic Encyclopedia of Type Strains, Phase IV (KMG-IV): sequencing the most valuable type-strain genomes for metagenomic binning, comparative biology and taxonomic classification.</title>
        <authorList>
            <person name="Goeker M."/>
        </authorList>
    </citation>
    <scope>NUCLEOTIDE SEQUENCE [LARGE SCALE GENOMIC DNA]</scope>
    <source>
        <strain evidence="4 5">DSM 14364</strain>
    </source>
</reference>
<proteinExistence type="predicted"/>
<gene>
    <name evidence="4" type="ORF">DES45_102190</name>
</gene>
<dbReference type="Proteomes" id="UP000254925">
    <property type="component" value="Unassembled WGS sequence"/>
</dbReference>
<dbReference type="GO" id="GO:0035556">
    <property type="term" value="P:intracellular signal transduction"/>
    <property type="evidence" value="ECO:0007669"/>
    <property type="project" value="InterPro"/>
</dbReference>
<dbReference type="AlphaFoldDB" id="A0A370HQI6"/>
<keyword evidence="5" id="KW-1185">Reference proteome</keyword>
<dbReference type="InterPro" id="IPR027417">
    <property type="entry name" value="P-loop_NTPase"/>
</dbReference>
<dbReference type="PANTHER" id="PTHR16305">
    <property type="entry name" value="TESTICULAR SOLUBLE ADENYLYL CYCLASE"/>
    <property type="match status" value="1"/>
</dbReference>
<keyword evidence="2" id="KW-0067">ATP-binding</keyword>
<feature type="domain" description="Guanylate cyclase" evidence="3">
    <location>
        <begin position="25"/>
        <end position="156"/>
    </location>
</feature>
<dbReference type="InterPro" id="IPR001054">
    <property type="entry name" value="A/G_cyclase"/>
</dbReference>
<dbReference type="SUPFAM" id="SSF52540">
    <property type="entry name" value="P-loop containing nucleoside triphosphate hydrolases"/>
    <property type="match status" value="1"/>
</dbReference>
<dbReference type="GO" id="GO:0005524">
    <property type="term" value="F:ATP binding"/>
    <property type="evidence" value="ECO:0007669"/>
    <property type="project" value="UniProtKB-KW"/>
</dbReference>
<dbReference type="EMBL" id="QQBB01000002">
    <property type="protein sequence ID" value="RDI60802.1"/>
    <property type="molecule type" value="Genomic_DNA"/>
</dbReference>
<dbReference type="InterPro" id="IPR029787">
    <property type="entry name" value="Nucleotide_cyclase"/>
</dbReference>
<dbReference type="SMART" id="SM00044">
    <property type="entry name" value="CYCc"/>
    <property type="match status" value="1"/>
</dbReference>
<dbReference type="Gene3D" id="3.30.70.1230">
    <property type="entry name" value="Nucleotide cyclase"/>
    <property type="match status" value="1"/>
</dbReference>
<dbReference type="Pfam" id="PF00211">
    <property type="entry name" value="Guanylate_cyc"/>
    <property type="match status" value="1"/>
</dbReference>
<accession>A0A370HQI6</accession>
<evidence type="ECO:0000259" key="3">
    <source>
        <dbReference type="PROSITE" id="PS50125"/>
    </source>
</evidence>
<dbReference type="GO" id="GO:0009190">
    <property type="term" value="P:cyclic nucleotide biosynthetic process"/>
    <property type="evidence" value="ECO:0007669"/>
    <property type="project" value="InterPro"/>
</dbReference>
<dbReference type="GO" id="GO:0004016">
    <property type="term" value="F:adenylate cyclase activity"/>
    <property type="evidence" value="ECO:0007669"/>
    <property type="project" value="TreeGrafter"/>
</dbReference>
<evidence type="ECO:0000256" key="2">
    <source>
        <dbReference type="ARBA" id="ARBA00022840"/>
    </source>
</evidence>
<dbReference type="Gene3D" id="3.40.50.300">
    <property type="entry name" value="P-loop containing nucleotide triphosphate hydrolases"/>
    <property type="match status" value="1"/>
</dbReference>
<dbReference type="PROSITE" id="PS50125">
    <property type="entry name" value="GUANYLATE_CYCLASE_2"/>
    <property type="match status" value="1"/>
</dbReference>
<sequence>MAKPAGAKLSKQTVDAITGERRQVTAFFYDIVGSTEILQTLDPEDFGILQRRIHGEAAAAIRGNGGYLESLHGDGGSAYFGFPVSLEDAAESAVSAALELVARCRAAGESIVQGTPLRVRVGIATGTVVISDLSGADLPLTKEVIGITPALAARIQSEAEPNSVAVSDTTYRLTHGAFDFEPLGERRLKGLVEPVRLWKPIARRDPIDRFSTSGRMLAPLVGREEELALCRDRLLKAQEGHGQVILLVGEAGIGKSRLVAELRQGLTPSEAEVRIFQCLSRGNGRPLHPFLDMLRHQIRRDRPESTGLTKEEILDSLLHDGVALGEDAANILAFQSGGSALPTGEVEPIERTADELRQSALDAIIDVLKGWSRHKPQLALVEDVHWADTLTLELIDQLADRIRHLPILAVLTSRDDTVLRGADHSNSLTITLPHLEASHTPKLLEAIWEQPLPPGLASFIHDRSDGIPLFAEELGTLFKERFGGTASTIRDWSKVLHEGSIVTLQDLVSARLAALGPARRIAQVASVIGREFSGNLLKRLADGEDEAAFLDDALAQLIHARIVQRQETDDVEVFRFRHALIQEAAYDSLLRVDRRRMHDRLVDLVLDGDVAPPPDEVTAWHCEQAGRWIEGARYAVKAAEDYALRSAIREADQLLARAEEDLSHCEAGPDVDELSLQLLAARGPIAIALFGKGSPEARAVYDQGVAICRRRGVEDRERWFPLYWGWWYTSPDRQTKRSRAEVLISDLDKANDPEIRLQALHCAWAANFHAGQHHLCLDCINKGLTLYDSDRGRLSRARYGGHDANVCGLGERAQLLWLMGDNEGAIESMSQAMAWAEATDHPGSLCHALDNAILLASYQHDASKVSYLAQRMRALADEHDLPEVRAKSRIFAGWAQAILGDLKAGLLEFEEGVKAHRAIGTDEDMPVYCSLWAELLVKSQQPDKGLSILTSAIAEAERAGNLVWLPELYRLRAVTLQAHQPNETLSLQDLDRSISLAEDQGAAALAARARADRTRFESQDRQ</sequence>
<dbReference type="CDD" id="cd07302">
    <property type="entry name" value="CHD"/>
    <property type="match status" value="1"/>
</dbReference>
<dbReference type="OrthoDB" id="9785312at2"/>
<protein>
    <submittedName>
        <fullName evidence="4">Adenylate/guanylate cyclase family protein</fullName>
    </submittedName>
</protein>
<dbReference type="InterPro" id="IPR011990">
    <property type="entry name" value="TPR-like_helical_dom_sf"/>
</dbReference>
<dbReference type="InterPro" id="IPR041664">
    <property type="entry name" value="AAA_16"/>
</dbReference>
<dbReference type="GO" id="GO:0005737">
    <property type="term" value="C:cytoplasm"/>
    <property type="evidence" value="ECO:0007669"/>
    <property type="project" value="TreeGrafter"/>
</dbReference>
<organism evidence="4 5">
    <name type="scientific">Microvirga subterranea</name>
    <dbReference type="NCBI Taxonomy" id="186651"/>
    <lineage>
        <taxon>Bacteria</taxon>
        <taxon>Pseudomonadati</taxon>
        <taxon>Pseudomonadota</taxon>
        <taxon>Alphaproteobacteria</taxon>
        <taxon>Hyphomicrobiales</taxon>
        <taxon>Methylobacteriaceae</taxon>
        <taxon>Microvirga</taxon>
    </lineage>
</organism>
<evidence type="ECO:0000256" key="1">
    <source>
        <dbReference type="ARBA" id="ARBA00022741"/>
    </source>
</evidence>
<evidence type="ECO:0000313" key="4">
    <source>
        <dbReference type="EMBL" id="RDI60802.1"/>
    </source>
</evidence>
<dbReference type="SUPFAM" id="SSF55073">
    <property type="entry name" value="Nucleotide cyclase"/>
    <property type="match status" value="1"/>
</dbReference>
<dbReference type="SUPFAM" id="SSF48452">
    <property type="entry name" value="TPR-like"/>
    <property type="match status" value="1"/>
</dbReference>
<dbReference type="Pfam" id="PF13191">
    <property type="entry name" value="AAA_16"/>
    <property type="match status" value="1"/>
</dbReference>